<evidence type="ECO:0000313" key="2">
    <source>
        <dbReference type="Proteomes" id="UP001266099"/>
    </source>
</evidence>
<accession>A0ABU1T1M4</accession>
<proteinExistence type="predicted"/>
<sequence length="90" mass="10281">MENFLQKLRSGECVHFVQIVAGGGGREQWDTLEFFVDCASEDTIFGFAELIDVWAGVEIDFDGNLVYKYGSYATLDEALNDEWAFDRHVY</sequence>
<evidence type="ECO:0000313" key="1">
    <source>
        <dbReference type="EMBL" id="MDR6939223.1"/>
    </source>
</evidence>
<comment type="caution">
    <text evidence="1">The sequence shown here is derived from an EMBL/GenBank/DDBJ whole genome shotgun (WGS) entry which is preliminary data.</text>
</comment>
<dbReference type="RefSeq" id="WP_309955741.1">
    <property type="nucleotide sequence ID" value="NZ_JAVDUJ010000001.1"/>
</dbReference>
<organism evidence="1 2">
    <name type="scientific">Arcanobacterium hippocoleae</name>
    <dbReference type="NCBI Taxonomy" id="149017"/>
    <lineage>
        <taxon>Bacteria</taxon>
        <taxon>Bacillati</taxon>
        <taxon>Actinomycetota</taxon>
        <taxon>Actinomycetes</taxon>
        <taxon>Actinomycetales</taxon>
        <taxon>Actinomycetaceae</taxon>
        <taxon>Arcanobacterium</taxon>
    </lineage>
</organism>
<name>A0ABU1T1M4_9ACTO</name>
<dbReference type="EMBL" id="JAVDUJ010000001">
    <property type="protein sequence ID" value="MDR6939223.1"/>
    <property type="molecule type" value="Genomic_DNA"/>
</dbReference>
<keyword evidence="2" id="KW-1185">Reference proteome</keyword>
<protein>
    <submittedName>
        <fullName evidence="1">Uncharacterized protein</fullName>
    </submittedName>
</protein>
<gene>
    <name evidence="1" type="ORF">J2S36_000766</name>
</gene>
<reference evidence="1 2" key="1">
    <citation type="submission" date="2023-07" db="EMBL/GenBank/DDBJ databases">
        <title>Sequencing the genomes of 1000 actinobacteria strains.</title>
        <authorList>
            <person name="Klenk H.-P."/>
        </authorList>
    </citation>
    <scope>NUCLEOTIDE SEQUENCE [LARGE SCALE GENOMIC DNA]</scope>
    <source>
        <strain evidence="1 2">DSM 15539</strain>
    </source>
</reference>
<dbReference type="Proteomes" id="UP001266099">
    <property type="component" value="Unassembled WGS sequence"/>
</dbReference>